<dbReference type="Pfam" id="PF02321">
    <property type="entry name" value="OEP"/>
    <property type="match status" value="1"/>
</dbReference>
<dbReference type="PANTHER" id="PTHR30026">
    <property type="entry name" value="OUTER MEMBRANE PROTEIN TOLC"/>
    <property type="match status" value="1"/>
</dbReference>
<dbReference type="AlphaFoldDB" id="A0A420BL02"/>
<keyword evidence="7" id="KW-0998">Cell outer membrane</keyword>
<evidence type="ECO:0000313" key="9">
    <source>
        <dbReference type="Proteomes" id="UP000286246"/>
    </source>
</evidence>
<evidence type="ECO:0000256" key="1">
    <source>
        <dbReference type="ARBA" id="ARBA00004442"/>
    </source>
</evidence>
<name>A0A420BL02_SPHD1</name>
<keyword evidence="4" id="KW-1134">Transmembrane beta strand</keyword>
<reference evidence="8 9" key="1">
    <citation type="submission" date="2018-09" db="EMBL/GenBank/DDBJ databases">
        <title>Genomic Encyclopedia of Type Strains, Phase III (KMG-III): the genomes of soil and plant-associated and newly described type strains.</title>
        <authorList>
            <person name="Whitman W."/>
        </authorList>
    </citation>
    <scope>NUCLEOTIDE SEQUENCE [LARGE SCALE GENOMIC DNA]</scope>
    <source>
        <strain evidence="8 9">CECT 7938</strain>
    </source>
</reference>
<dbReference type="GO" id="GO:1990281">
    <property type="term" value="C:efflux pump complex"/>
    <property type="evidence" value="ECO:0007669"/>
    <property type="project" value="TreeGrafter"/>
</dbReference>
<gene>
    <name evidence="8" type="ORF">DFQ12_2359</name>
</gene>
<comment type="subcellular location">
    <subcellularLocation>
        <location evidence="1">Cell outer membrane</location>
    </subcellularLocation>
</comment>
<keyword evidence="5" id="KW-0812">Transmembrane</keyword>
<evidence type="ECO:0000256" key="3">
    <source>
        <dbReference type="ARBA" id="ARBA00022448"/>
    </source>
</evidence>
<sequence length="491" mass="56567">MFSFLPLFLADFDLLFEIDQKMSFLHNILAFVKKFIFQLVSKFATQKNNRKTLNFFSPYWAKAMGTIVVLVCSVLETQAQDSLRTSLADLISKSLQNSKYIEQSHLQLQEKGIALRQQRMELLPKIGVRASASYASNMPVYDQGIFAKPSQHDVIHYLYDTGLDFYLNLYNGHRDLMKIESKKLEMELANIDWKSSTAQIKLEICNLFLDLDLAYRNKLLIEQDIKDQRTQLKEIEHRYTAGVVLHSDVLRISLELSKRELLLIQIANDIKIINQKLQLIAGIRQEIIPMCATMESHPLNYAEIVAVAKQQAFILLKSEQEVALKKLSIKQAKSNYLPALGLTNTFTFANPQVFLYPYNGSWYNLNIVGLKLNIPISALYLNKNIVRGAQVALKREEVKHHHEEEVVENELLQAYLDYNLALEQQAVCQKNLTLAKENARIIKNRYFKSSALITDLLDADMQCLKTNFDLESARIAIQKHYYFIEFLKGTI</sequence>
<dbReference type="Gene3D" id="1.20.1600.10">
    <property type="entry name" value="Outer membrane efflux proteins (OEP)"/>
    <property type="match status" value="1"/>
</dbReference>
<accession>A0A420BL02</accession>
<comment type="caution">
    <text evidence="8">The sequence shown here is derived from an EMBL/GenBank/DDBJ whole genome shotgun (WGS) entry which is preliminary data.</text>
</comment>
<dbReference type="GO" id="GO:0009279">
    <property type="term" value="C:cell outer membrane"/>
    <property type="evidence" value="ECO:0007669"/>
    <property type="project" value="UniProtKB-SubCell"/>
</dbReference>
<proteinExistence type="inferred from homology"/>
<dbReference type="GO" id="GO:0015288">
    <property type="term" value="F:porin activity"/>
    <property type="evidence" value="ECO:0007669"/>
    <property type="project" value="TreeGrafter"/>
</dbReference>
<evidence type="ECO:0000256" key="7">
    <source>
        <dbReference type="ARBA" id="ARBA00023237"/>
    </source>
</evidence>
<comment type="similarity">
    <text evidence="2">Belongs to the outer membrane factor (OMF) (TC 1.B.17) family.</text>
</comment>
<dbReference type="InterPro" id="IPR003423">
    <property type="entry name" value="OMP_efflux"/>
</dbReference>
<evidence type="ECO:0000313" key="8">
    <source>
        <dbReference type="EMBL" id="RKE57471.1"/>
    </source>
</evidence>
<organism evidence="8 9">
    <name type="scientific">Sphingobacterium detergens</name>
    <dbReference type="NCBI Taxonomy" id="1145106"/>
    <lineage>
        <taxon>Bacteria</taxon>
        <taxon>Pseudomonadati</taxon>
        <taxon>Bacteroidota</taxon>
        <taxon>Sphingobacteriia</taxon>
        <taxon>Sphingobacteriales</taxon>
        <taxon>Sphingobacteriaceae</taxon>
        <taxon>Sphingobacterium</taxon>
    </lineage>
</organism>
<dbReference type="PANTHER" id="PTHR30026:SF20">
    <property type="entry name" value="OUTER MEMBRANE PROTEIN TOLC"/>
    <property type="match status" value="1"/>
</dbReference>
<protein>
    <submittedName>
        <fullName evidence="8">Outer membrane protein TolC</fullName>
    </submittedName>
</protein>
<evidence type="ECO:0000256" key="4">
    <source>
        <dbReference type="ARBA" id="ARBA00022452"/>
    </source>
</evidence>
<evidence type="ECO:0000256" key="2">
    <source>
        <dbReference type="ARBA" id="ARBA00007613"/>
    </source>
</evidence>
<dbReference type="GO" id="GO:0015562">
    <property type="term" value="F:efflux transmembrane transporter activity"/>
    <property type="evidence" value="ECO:0007669"/>
    <property type="project" value="InterPro"/>
</dbReference>
<dbReference type="EMBL" id="RAPY01000001">
    <property type="protein sequence ID" value="RKE57471.1"/>
    <property type="molecule type" value="Genomic_DNA"/>
</dbReference>
<dbReference type="SUPFAM" id="SSF56954">
    <property type="entry name" value="Outer membrane efflux proteins (OEP)"/>
    <property type="match status" value="1"/>
</dbReference>
<evidence type="ECO:0000256" key="6">
    <source>
        <dbReference type="ARBA" id="ARBA00023136"/>
    </source>
</evidence>
<keyword evidence="3" id="KW-0813">Transport</keyword>
<dbReference type="Proteomes" id="UP000286246">
    <property type="component" value="Unassembled WGS sequence"/>
</dbReference>
<evidence type="ECO:0000256" key="5">
    <source>
        <dbReference type="ARBA" id="ARBA00022692"/>
    </source>
</evidence>
<dbReference type="InterPro" id="IPR051906">
    <property type="entry name" value="TolC-like"/>
</dbReference>
<keyword evidence="6" id="KW-0472">Membrane</keyword>
<keyword evidence="9" id="KW-1185">Reference proteome</keyword>